<evidence type="ECO:0000313" key="2">
    <source>
        <dbReference type="Proteomes" id="UP000038040"/>
    </source>
</evidence>
<reference evidence="1 3" key="2">
    <citation type="submission" date="2018-11" db="EMBL/GenBank/DDBJ databases">
        <authorList>
            <consortium name="Pathogen Informatics"/>
        </authorList>
    </citation>
    <scope>NUCLEOTIDE SEQUENCE [LARGE SCALE GENOMIC DNA]</scope>
</reference>
<proteinExistence type="predicted"/>
<dbReference type="AlphaFoldDB" id="A0A0N4UA94"/>
<dbReference type="EMBL" id="UYYG01000003">
    <property type="protein sequence ID" value="VDN50444.1"/>
    <property type="molecule type" value="Genomic_DNA"/>
</dbReference>
<sequence length="117" mass="14118">MTDTKQLDYIVHQLKWMEENCDDEQTSKNLRRAATQTLDRFSIEGSPFYSDERILYVSMIIGRLSRNIGLKGVMKCLYERRQFCELPEFYINWAKVNVNFQYYEIFSSHFCRNIFCK</sequence>
<name>A0A0N4UA94_DRAME</name>
<protein>
    <submittedName>
        <fullName evidence="1 4">Uncharacterized protein</fullName>
    </submittedName>
</protein>
<dbReference type="Gene3D" id="1.25.40.430">
    <property type="match status" value="1"/>
</dbReference>
<dbReference type="Proteomes" id="UP000274756">
    <property type="component" value="Unassembled WGS sequence"/>
</dbReference>
<evidence type="ECO:0000313" key="3">
    <source>
        <dbReference type="Proteomes" id="UP000274756"/>
    </source>
</evidence>
<dbReference type="STRING" id="318479.A0A0N4UA94"/>
<dbReference type="OrthoDB" id="5777881at2759"/>
<keyword evidence="3" id="KW-1185">Reference proteome</keyword>
<gene>
    <name evidence="1" type="ORF">DME_LOCUS417</name>
</gene>
<reference evidence="4" key="1">
    <citation type="submission" date="2017-02" db="UniProtKB">
        <authorList>
            <consortium name="WormBaseParasite"/>
        </authorList>
    </citation>
    <scope>IDENTIFICATION</scope>
</reference>
<dbReference type="WBParaSite" id="DME_0000405301-mRNA-1">
    <property type="protein sequence ID" value="DME_0000405301-mRNA-1"/>
    <property type="gene ID" value="DME_0000405301"/>
</dbReference>
<accession>A0A0N4UA94</accession>
<organism evidence="2 4">
    <name type="scientific">Dracunculus medinensis</name>
    <name type="common">Guinea worm</name>
    <dbReference type="NCBI Taxonomy" id="318479"/>
    <lineage>
        <taxon>Eukaryota</taxon>
        <taxon>Metazoa</taxon>
        <taxon>Ecdysozoa</taxon>
        <taxon>Nematoda</taxon>
        <taxon>Chromadorea</taxon>
        <taxon>Rhabditida</taxon>
        <taxon>Spirurina</taxon>
        <taxon>Dracunculoidea</taxon>
        <taxon>Dracunculidae</taxon>
        <taxon>Dracunculus</taxon>
    </lineage>
</organism>
<dbReference type="Proteomes" id="UP000038040">
    <property type="component" value="Unplaced"/>
</dbReference>
<evidence type="ECO:0000313" key="1">
    <source>
        <dbReference type="EMBL" id="VDN50444.1"/>
    </source>
</evidence>
<evidence type="ECO:0000313" key="4">
    <source>
        <dbReference type="WBParaSite" id="DME_0000405301-mRNA-1"/>
    </source>
</evidence>